<dbReference type="PROSITE" id="PS50977">
    <property type="entry name" value="HTH_TETR_2"/>
    <property type="match status" value="1"/>
</dbReference>
<evidence type="ECO:0000313" key="5">
    <source>
        <dbReference type="Proteomes" id="UP001595751"/>
    </source>
</evidence>
<evidence type="ECO:0000256" key="2">
    <source>
        <dbReference type="PROSITE-ProRule" id="PRU00335"/>
    </source>
</evidence>
<dbReference type="InterPro" id="IPR039532">
    <property type="entry name" value="TetR_C_Firmicutes"/>
</dbReference>
<feature type="domain" description="HTH tetR-type" evidence="3">
    <location>
        <begin position="19"/>
        <end position="79"/>
    </location>
</feature>
<reference evidence="5" key="1">
    <citation type="journal article" date="2019" name="Int. J. Syst. Evol. Microbiol.">
        <title>The Global Catalogue of Microorganisms (GCM) 10K type strain sequencing project: providing services to taxonomists for standard genome sequencing and annotation.</title>
        <authorList>
            <consortium name="The Broad Institute Genomics Platform"/>
            <consortium name="The Broad Institute Genome Sequencing Center for Infectious Disease"/>
            <person name="Wu L."/>
            <person name="Ma J."/>
        </authorList>
    </citation>
    <scope>NUCLEOTIDE SEQUENCE [LARGE SCALE GENOMIC DNA]</scope>
    <source>
        <strain evidence="5">CCUG 53252</strain>
    </source>
</reference>
<evidence type="ECO:0000256" key="1">
    <source>
        <dbReference type="ARBA" id="ARBA00023125"/>
    </source>
</evidence>
<dbReference type="Pfam" id="PF14278">
    <property type="entry name" value="TetR_C_8"/>
    <property type="match status" value="1"/>
</dbReference>
<comment type="caution">
    <text evidence="4">The sequence shown here is derived from an EMBL/GenBank/DDBJ whole genome shotgun (WGS) entry which is preliminary data.</text>
</comment>
<gene>
    <name evidence="4" type="ORF">ACFORJ_05370</name>
</gene>
<proteinExistence type="predicted"/>
<dbReference type="InterPro" id="IPR001647">
    <property type="entry name" value="HTH_TetR"/>
</dbReference>
<name>A0ABV7ZN72_9CORY</name>
<dbReference type="Gene3D" id="1.10.357.10">
    <property type="entry name" value="Tetracycline Repressor, domain 2"/>
    <property type="match status" value="1"/>
</dbReference>
<dbReference type="EMBL" id="JBHRZN010000002">
    <property type="protein sequence ID" value="MFC3849590.1"/>
    <property type="molecule type" value="Genomic_DNA"/>
</dbReference>
<keyword evidence="5" id="KW-1185">Reference proteome</keyword>
<dbReference type="Proteomes" id="UP001595751">
    <property type="component" value="Unassembled WGS sequence"/>
</dbReference>
<dbReference type="InterPro" id="IPR009057">
    <property type="entry name" value="Homeodomain-like_sf"/>
</dbReference>
<organism evidence="4 5">
    <name type="scientific">Corynebacterium hansenii</name>
    <dbReference type="NCBI Taxonomy" id="394964"/>
    <lineage>
        <taxon>Bacteria</taxon>
        <taxon>Bacillati</taxon>
        <taxon>Actinomycetota</taxon>
        <taxon>Actinomycetes</taxon>
        <taxon>Mycobacteriales</taxon>
        <taxon>Corynebacteriaceae</taxon>
        <taxon>Corynebacterium</taxon>
    </lineage>
</organism>
<evidence type="ECO:0000313" key="4">
    <source>
        <dbReference type="EMBL" id="MFC3849590.1"/>
    </source>
</evidence>
<dbReference type="Pfam" id="PF00440">
    <property type="entry name" value="TetR_N"/>
    <property type="match status" value="1"/>
</dbReference>
<protein>
    <submittedName>
        <fullName evidence="4">TetR/AcrR family transcriptional regulator C-terminal domain-containing protein</fullName>
    </submittedName>
</protein>
<dbReference type="RefSeq" id="WP_290288293.1">
    <property type="nucleotide sequence ID" value="NZ_CP047211.1"/>
</dbReference>
<keyword evidence="1 2" id="KW-0238">DNA-binding</keyword>
<dbReference type="SUPFAM" id="SSF46689">
    <property type="entry name" value="Homeodomain-like"/>
    <property type="match status" value="1"/>
</dbReference>
<accession>A0ABV7ZN72</accession>
<sequence length="222" mass="24730">MTRDPGAAGSPRDAVRDDAGARAALVAALKRKLATTPLSKVTVAGLAAEAGVTRQAFYYHFDDVYDAATWVFTTEVADHVLSHAEYSRWAEGFLRLLTYMRRNRPQVKAVLDSLTWVKTERFFHRVLRRMMCAIVAELEAGEAEGAPSGRAPRPLSDADRQFIIEHYTLTVLGHLLHWLAEGMKEEPGELVGRMEFVMRGQVGESLRRFRSGGPAPRPPSRP</sequence>
<evidence type="ECO:0000259" key="3">
    <source>
        <dbReference type="PROSITE" id="PS50977"/>
    </source>
</evidence>
<feature type="DNA-binding region" description="H-T-H motif" evidence="2">
    <location>
        <begin position="42"/>
        <end position="61"/>
    </location>
</feature>